<evidence type="ECO:0000313" key="3">
    <source>
        <dbReference type="EMBL" id="KAG7386061.1"/>
    </source>
</evidence>
<comment type="caution">
    <text evidence="3">The sequence shown here is derived from an EMBL/GenBank/DDBJ whole genome shotgun (WGS) entry which is preliminary data.</text>
</comment>
<dbReference type="EMBL" id="JAGDFL010000527">
    <property type="protein sequence ID" value="KAG7386061.1"/>
    <property type="molecule type" value="Genomic_DNA"/>
</dbReference>
<feature type="domain" description="HAT C-terminal dimerisation" evidence="2">
    <location>
        <begin position="147"/>
        <end position="222"/>
    </location>
</feature>
<dbReference type="OrthoDB" id="123153at2759"/>
<dbReference type="Pfam" id="PF05699">
    <property type="entry name" value="Dimer_Tnp_hAT"/>
    <property type="match status" value="1"/>
</dbReference>
<sequence length="286" mass="31894">MLFTGAFFSRYSDRKAITKCSYVLEMQLFLHPNFKSFDGFLKRIVTLCNSDENGAATSAGERNFTKIKKAIYSKVRAIMLSVATTRLPTTTLTEDELPPVAPTLFSEDLMELIGDVIDGDRVAPEAVQDMDAARVDEELERWEGTPTSFQQNGERPVTVLEFWKRQEESGTYKFLPLVVRVLFAIPSSSAQIERDFGTAGQLVTPQRGSIAPHNVDMSAFLNCNRHFVDVTQCSKIRERDIDMYIPSNVKVSMEDDDAEGYDEDDDDDKTSSSSSSSSSLSTSSTP</sequence>
<name>A0A8T1VXZ2_9STRA</name>
<reference evidence="3" key="1">
    <citation type="submission" date="2021-02" db="EMBL/GenBank/DDBJ databases">
        <authorList>
            <person name="Palmer J.M."/>
        </authorList>
    </citation>
    <scope>NUCLEOTIDE SEQUENCE</scope>
    <source>
        <strain evidence="3">SCRP23</strain>
    </source>
</reference>
<gene>
    <name evidence="3" type="ORF">PHYBOEH_008790</name>
</gene>
<protein>
    <recommendedName>
        <fullName evidence="2">HAT C-terminal dimerisation domain-containing protein</fullName>
    </recommendedName>
</protein>
<keyword evidence="4" id="KW-1185">Reference proteome</keyword>
<dbReference type="AlphaFoldDB" id="A0A8T1VXZ2"/>
<proteinExistence type="predicted"/>
<feature type="compositionally biased region" description="Low complexity" evidence="1">
    <location>
        <begin position="271"/>
        <end position="286"/>
    </location>
</feature>
<dbReference type="Proteomes" id="UP000693981">
    <property type="component" value="Unassembled WGS sequence"/>
</dbReference>
<evidence type="ECO:0000259" key="2">
    <source>
        <dbReference type="Pfam" id="PF05699"/>
    </source>
</evidence>
<organism evidence="3 4">
    <name type="scientific">Phytophthora boehmeriae</name>
    <dbReference type="NCBI Taxonomy" id="109152"/>
    <lineage>
        <taxon>Eukaryota</taxon>
        <taxon>Sar</taxon>
        <taxon>Stramenopiles</taxon>
        <taxon>Oomycota</taxon>
        <taxon>Peronosporomycetes</taxon>
        <taxon>Peronosporales</taxon>
        <taxon>Peronosporaceae</taxon>
        <taxon>Phytophthora</taxon>
    </lineage>
</organism>
<feature type="region of interest" description="Disordered" evidence="1">
    <location>
        <begin position="247"/>
        <end position="286"/>
    </location>
</feature>
<evidence type="ECO:0000313" key="4">
    <source>
        <dbReference type="Proteomes" id="UP000693981"/>
    </source>
</evidence>
<accession>A0A8T1VXZ2</accession>
<evidence type="ECO:0000256" key="1">
    <source>
        <dbReference type="SAM" id="MobiDB-lite"/>
    </source>
</evidence>
<feature type="compositionally biased region" description="Acidic residues" evidence="1">
    <location>
        <begin position="254"/>
        <end position="268"/>
    </location>
</feature>
<dbReference type="GO" id="GO:0046983">
    <property type="term" value="F:protein dimerization activity"/>
    <property type="evidence" value="ECO:0007669"/>
    <property type="project" value="InterPro"/>
</dbReference>
<dbReference type="InterPro" id="IPR008906">
    <property type="entry name" value="HATC_C_dom"/>
</dbReference>